<keyword evidence="1" id="KW-0472">Membrane</keyword>
<keyword evidence="1" id="KW-0812">Transmembrane</keyword>
<keyword evidence="1" id="KW-1133">Transmembrane helix</keyword>
<name>A0ABU1UN10_9ACTN</name>
<accession>A0ABU1UN10</accession>
<keyword evidence="3" id="KW-1185">Reference proteome</keyword>
<organism evidence="2 3">
    <name type="scientific">Aeromicrobium panaciterrae</name>
    <dbReference type="NCBI Taxonomy" id="363861"/>
    <lineage>
        <taxon>Bacteria</taxon>
        <taxon>Bacillati</taxon>
        <taxon>Actinomycetota</taxon>
        <taxon>Actinomycetes</taxon>
        <taxon>Propionibacteriales</taxon>
        <taxon>Nocardioidaceae</taxon>
        <taxon>Aeromicrobium</taxon>
    </lineage>
</organism>
<feature type="transmembrane region" description="Helical" evidence="1">
    <location>
        <begin position="66"/>
        <end position="82"/>
    </location>
</feature>
<comment type="caution">
    <text evidence="2">The sequence shown here is derived from an EMBL/GenBank/DDBJ whole genome shotgun (WGS) entry which is preliminary data.</text>
</comment>
<dbReference type="Proteomes" id="UP001257739">
    <property type="component" value="Unassembled WGS sequence"/>
</dbReference>
<evidence type="ECO:0000313" key="2">
    <source>
        <dbReference type="EMBL" id="MDR7086558.1"/>
    </source>
</evidence>
<proteinExistence type="predicted"/>
<sequence>MQTLYDVLVWVHVASWAVVLLGYLKDIRGPKVNLWMAHGLSAALVLGLTLVAIASMSDDVADPNNAKVGVKLVIAFVAVGLAHSTRKRPAPNPIAHVVAALVVVNVALAYLW</sequence>
<feature type="transmembrane region" description="Helical" evidence="1">
    <location>
        <begin position="94"/>
        <end position="111"/>
    </location>
</feature>
<evidence type="ECO:0008006" key="4">
    <source>
        <dbReference type="Google" id="ProtNLM"/>
    </source>
</evidence>
<feature type="transmembrane region" description="Helical" evidence="1">
    <location>
        <begin position="7"/>
        <end position="24"/>
    </location>
</feature>
<protein>
    <recommendedName>
        <fullName evidence="4">Integral membrane protein</fullName>
    </recommendedName>
</protein>
<dbReference type="RefSeq" id="WP_309968610.1">
    <property type="nucleotide sequence ID" value="NZ_JAVDWH010000001.1"/>
</dbReference>
<feature type="transmembrane region" description="Helical" evidence="1">
    <location>
        <begin position="36"/>
        <end position="54"/>
    </location>
</feature>
<gene>
    <name evidence="2" type="ORF">J2X11_001397</name>
</gene>
<evidence type="ECO:0000256" key="1">
    <source>
        <dbReference type="SAM" id="Phobius"/>
    </source>
</evidence>
<dbReference type="EMBL" id="JAVDWH010000001">
    <property type="protein sequence ID" value="MDR7086558.1"/>
    <property type="molecule type" value="Genomic_DNA"/>
</dbReference>
<reference evidence="2 3" key="1">
    <citation type="submission" date="2023-07" db="EMBL/GenBank/DDBJ databases">
        <title>Sorghum-associated microbial communities from plants grown in Nebraska, USA.</title>
        <authorList>
            <person name="Schachtman D."/>
        </authorList>
    </citation>
    <scope>NUCLEOTIDE SEQUENCE [LARGE SCALE GENOMIC DNA]</scope>
    <source>
        <strain evidence="2 3">BE248</strain>
    </source>
</reference>
<evidence type="ECO:0000313" key="3">
    <source>
        <dbReference type="Proteomes" id="UP001257739"/>
    </source>
</evidence>